<reference evidence="4 5" key="1">
    <citation type="journal article" date="2018" name="Nat. Genet.">
        <title>The Rosa genome provides new insights in the design of modern roses.</title>
        <authorList>
            <person name="Bendahmane M."/>
        </authorList>
    </citation>
    <scope>NUCLEOTIDE SEQUENCE [LARGE SCALE GENOMIC DNA]</scope>
    <source>
        <strain evidence="5">cv. Old Blush</strain>
    </source>
</reference>
<dbReference type="Pfam" id="PF01535">
    <property type="entry name" value="PPR"/>
    <property type="match status" value="1"/>
</dbReference>
<dbReference type="OMA" id="RLWIPIC"/>
<dbReference type="Gene3D" id="1.25.40.10">
    <property type="entry name" value="Tetratricopeptide repeat domain"/>
    <property type="match status" value="2"/>
</dbReference>
<evidence type="ECO:0000313" key="5">
    <source>
        <dbReference type="Proteomes" id="UP000238479"/>
    </source>
</evidence>
<dbReference type="PROSITE" id="PS51375">
    <property type="entry name" value="PPR"/>
    <property type="match status" value="2"/>
</dbReference>
<organism evidence="4 5">
    <name type="scientific">Rosa chinensis</name>
    <name type="common">China rose</name>
    <dbReference type="NCBI Taxonomy" id="74649"/>
    <lineage>
        <taxon>Eukaryota</taxon>
        <taxon>Viridiplantae</taxon>
        <taxon>Streptophyta</taxon>
        <taxon>Embryophyta</taxon>
        <taxon>Tracheophyta</taxon>
        <taxon>Spermatophyta</taxon>
        <taxon>Magnoliopsida</taxon>
        <taxon>eudicotyledons</taxon>
        <taxon>Gunneridae</taxon>
        <taxon>Pentapetalae</taxon>
        <taxon>rosids</taxon>
        <taxon>fabids</taxon>
        <taxon>Rosales</taxon>
        <taxon>Rosaceae</taxon>
        <taxon>Rosoideae</taxon>
        <taxon>Rosoideae incertae sedis</taxon>
        <taxon>Rosa</taxon>
    </lineage>
</organism>
<feature type="repeat" description="PPR" evidence="2">
    <location>
        <begin position="269"/>
        <end position="299"/>
    </location>
</feature>
<comment type="caution">
    <text evidence="4">The sequence shown here is derived from an EMBL/GenBank/DDBJ whole genome shotgun (WGS) entry which is preliminary data.</text>
</comment>
<dbReference type="AlphaFoldDB" id="A0A2P6RAH3"/>
<evidence type="ECO:0000313" key="4">
    <source>
        <dbReference type="EMBL" id="PRQ43440.1"/>
    </source>
</evidence>
<dbReference type="Gramene" id="PRQ43440">
    <property type="protein sequence ID" value="PRQ43440"/>
    <property type="gene ID" value="RchiOBHm_Chr3g0468501"/>
</dbReference>
<dbReference type="InterPro" id="IPR052308">
    <property type="entry name" value="PPR_domain-containing"/>
</dbReference>
<feature type="region of interest" description="Disordered" evidence="3">
    <location>
        <begin position="1"/>
        <end position="25"/>
    </location>
</feature>
<dbReference type="Pfam" id="PF12854">
    <property type="entry name" value="PPR_1"/>
    <property type="match status" value="1"/>
</dbReference>
<dbReference type="InterPro" id="IPR011990">
    <property type="entry name" value="TPR-like_helical_dom_sf"/>
</dbReference>
<dbReference type="Proteomes" id="UP000238479">
    <property type="component" value="Chromosome 3"/>
</dbReference>
<dbReference type="InterPro" id="IPR002885">
    <property type="entry name" value="PPR_rpt"/>
</dbReference>
<dbReference type="PANTHER" id="PTHR47937">
    <property type="entry name" value="PLASTID TRANSCRIPTIONALLY ACTIVE CHROMOSOME 2-LIKE PROTEIN"/>
    <property type="match status" value="1"/>
</dbReference>
<keyword evidence="1" id="KW-0677">Repeat</keyword>
<evidence type="ECO:0000256" key="1">
    <source>
        <dbReference type="ARBA" id="ARBA00022737"/>
    </source>
</evidence>
<gene>
    <name evidence="4" type="ORF">RchiOBHm_Chr3g0468501</name>
</gene>
<feature type="repeat" description="PPR" evidence="2">
    <location>
        <begin position="234"/>
        <end position="268"/>
    </location>
</feature>
<dbReference type="Pfam" id="PF13041">
    <property type="entry name" value="PPR_2"/>
    <property type="match status" value="1"/>
</dbReference>
<dbReference type="EMBL" id="PDCK01000041">
    <property type="protein sequence ID" value="PRQ43440.1"/>
    <property type="molecule type" value="Genomic_DNA"/>
</dbReference>
<proteinExistence type="predicted"/>
<keyword evidence="5" id="KW-1185">Reference proteome</keyword>
<protein>
    <submittedName>
        <fullName evidence="4">Putative pentatricopeptide</fullName>
    </submittedName>
</protein>
<accession>A0A2P6RAH3</accession>
<sequence length="345" mass="38561">MAKRTNHLCTNPNSDPNQPPQDDDSLITQVLRPNEKDWNFDQLHTLLFPNSTSPSFRSLFLITRRLDAPSKALKFFDYVTENVAETPPGSKALLSSAFQALLELTLREPTSEKKLFELYKIAKDRNVPLNLKAAGLLVRSMGAAGMEDEALTVFNELHLGLKTSHIRNVVIELLLKIGRVDGALKVLDEMLHPEAKFPVDDFTGDVVIGSLLRREQIGRSVSEEEIVELVSKFEAASCNALLTALGRANDFKRMSELMAKMEEMGIKPDVITFGILINRLGKSRRIDAALEVFEKMSGGVKGVSVEPDVIVYNTLIDGLCKVGRQEEGLRLWIPICLFVIERRDE</sequence>
<evidence type="ECO:0000256" key="2">
    <source>
        <dbReference type="PROSITE-ProRule" id="PRU00708"/>
    </source>
</evidence>
<name>A0A2P6RAH3_ROSCH</name>
<evidence type="ECO:0000256" key="3">
    <source>
        <dbReference type="SAM" id="MobiDB-lite"/>
    </source>
</evidence>
<dbReference type="NCBIfam" id="TIGR00756">
    <property type="entry name" value="PPR"/>
    <property type="match status" value="3"/>
</dbReference>
<dbReference type="PANTHER" id="PTHR47937:SF2">
    <property type="entry name" value="PENTATRICOPEPTIDE (PPR) REPEAT-CONTAINING PROTEIN, PF01535'-RELATED"/>
    <property type="match status" value="1"/>
</dbReference>